<keyword evidence="2" id="KW-1185">Reference proteome</keyword>
<name>S8FGN4_FOMSC</name>
<dbReference type="EMBL" id="KE504175">
    <property type="protein sequence ID" value="EPS97559.1"/>
    <property type="molecule type" value="Genomic_DNA"/>
</dbReference>
<feature type="non-terminal residue" evidence="1">
    <location>
        <position position="1"/>
    </location>
</feature>
<reference evidence="1 2" key="1">
    <citation type="journal article" date="2012" name="Science">
        <title>The Paleozoic origin of enzymatic lignin decomposition reconstructed from 31 fungal genomes.</title>
        <authorList>
            <person name="Floudas D."/>
            <person name="Binder M."/>
            <person name="Riley R."/>
            <person name="Barry K."/>
            <person name="Blanchette R.A."/>
            <person name="Henrissat B."/>
            <person name="Martinez A.T."/>
            <person name="Otillar R."/>
            <person name="Spatafora J.W."/>
            <person name="Yadav J.S."/>
            <person name="Aerts A."/>
            <person name="Benoit I."/>
            <person name="Boyd A."/>
            <person name="Carlson A."/>
            <person name="Copeland A."/>
            <person name="Coutinho P.M."/>
            <person name="de Vries R.P."/>
            <person name="Ferreira P."/>
            <person name="Findley K."/>
            <person name="Foster B."/>
            <person name="Gaskell J."/>
            <person name="Glotzer D."/>
            <person name="Gorecki P."/>
            <person name="Heitman J."/>
            <person name="Hesse C."/>
            <person name="Hori C."/>
            <person name="Igarashi K."/>
            <person name="Jurgens J.A."/>
            <person name="Kallen N."/>
            <person name="Kersten P."/>
            <person name="Kohler A."/>
            <person name="Kuees U."/>
            <person name="Kumar T.K.A."/>
            <person name="Kuo A."/>
            <person name="LaButti K."/>
            <person name="Larrondo L.F."/>
            <person name="Lindquist E."/>
            <person name="Ling A."/>
            <person name="Lombard V."/>
            <person name="Lucas S."/>
            <person name="Lundell T."/>
            <person name="Martin R."/>
            <person name="McLaughlin D.J."/>
            <person name="Morgenstern I."/>
            <person name="Morin E."/>
            <person name="Murat C."/>
            <person name="Nagy L.G."/>
            <person name="Nolan M."/>
            <person name="Ohm R.A."/>
            <person name="Patyshakuliyeva A."/>
            <person name="Rokas A."/>
            <person name="Ruiz-Duenas F.J."/>
            <person name="Sabat G."/>
            <person name="Salamov A."/>
            <person name="Samejima M."/>
            <person name="Schmutz J."/>
            <person name="Slot J.C."/>
            <person name="St John F."/>
            <person name="Stenlid J."/>
            <person name="Sun H."/>
            <person name="Sun S."/>
            <person name="Syed K."/>
            <person name="Tsang A."/>
            <person name="Wiebenga A."/>
            <person name="Young D."/>
            <person name="Pisabarro A."/>
            <person name="Eastwood D.C."/>
            <person name="Martin F."/>
            <person name="Cullen D."/>
            <person name="Grigoriev I.V."/>
            <person name="Hibbett D.S."/>
        </authorList>
    </citation>
    <scope>NUCLEOTIDE SEQUENCE</scope>
    <source>
        <strain evidence="2">FP-58527</strain>
    </source>
</reference>
<feature type="non-terminal residue" evidence="1">
    <location>
        <position position="94"/>
    </location>
</feature>
<evidence type="ECO:0000313" key="1">
    <source>
        <dbReference type="EMBL" id="EPS97559.1"/>
    </source>
</evidence>
<proteinExistence type="predicted"/>
<organism evidence="1 2">
    <name type="scientific">Fomitopsis schrenkii</name>
    <name type="common">Brown rot fungus</name>
    <dbReference type="NCBI Taxonomy" id="2126942"/>
    <lineage>
        <taxon>Eukaryota</taxon>
        <taxon>Fungi</taxon>
        <taxon>Dikarya</taxon>
        <taxon>Basidiomycota</taxon>
        <taxon>Agaricomycotina</taxon>
        <taxon>Agaricomycetes</taxon>
        <taxon>Polyporales</taxon>
        <taxon>Fomitopsis</taxon>
    </lineage>
</organism>
<protein>
    <submittedName>
        <fullName evidence="1">Uncharacterized protein</fullName>
    </submittedName>
</protein>
<sequence>GDCGLIMGASQRGVNAHFKMYHPHGSLPPIGDQRTNCEWRTAPALGCPDGLCGAGVSKAHVPKHVGNVHLRLAVRCCPHCGTEFARPDALHRHL</sequence>
<evidence type="ECO:0000313" key="2">
    <source>
        <dbReference type="Proteomes" id="UP000015241"/>
    </source>
</evidence>
<dbReference type="OrthoDB" id="2692320at2759"/>
<dbReference type="InParanoid" id="S8FGN4"/>
<dbReference type="Proteomes" id="UP000015241">
    <property type="component" value="Unassembled WGS sequence"/>
</dbReference>
<dbReference type="HOGENOM" id="CLU_126337_3_0_1"/>
<dbReference type="AlphaFoldDB" id="S8FGN4"/>
<gene>
    <name evidence="1" type="ORF">FOMPIDRAFT_1098237</name>
</gene>
<accession>S8FGN4</accession>